<reference evidence="2 3" key="1">
    <citation type="submission" date="2019-08" db="EMBL/GenBank/DDBJ databases">
        <title>In-depth cultivation of the pig gut microbiome towards novel bacterial diversity and tailored functional studies.</title>
        <authorList>
            <person name="Wylensek D."/>
            <person name="Hitch T.C.A."/>
            <person name="Clavel T."/>
        </authorList>
    </citation>
    <scope>NUCLEOTIDE SEQUENCE [LARGE SCALE GENOMIC DNA]</scope>
    <source>
        <strain evidence="2 3">Oil-RF-744-WCA-WT-10</strain>
    </source>
</reference>
<name>A0A6L5XAT1_9BACT</name>
<feature type="transmembrane region" description="Helical" evidence="1">
    <location>
        <begin position="20"/>
        <end position="37"/>
    </location>
</feature>
<keyword evidence="1" id="KW-0812">Transmembrane</keyword>
<sequence>MEISNTTRLYALSLKETRAWTFAALFIIGNIVVPQLCHAMIPHGGLIFLPIYFFTLIGAYKYGIKVGLLTAVMSPIVNSVFFDMPALAVLPAILIKSVLLASAAALAARKTRKVSIGALIAVVLGYQVLGSGFEWALNGNLMAAVTDFRLGLPGMTIQVLGGWALLKYALTK</sequence>
<comment type="caution">
    <text evidence="2">The sequence shown here is derived from an EMBL/GenBank/DDBJ whole genome shotgun (WGS) entry which is preliminary data.</text>
</comment>
<dbReference type="EMBL" id="VULT01000009">
    <property type="protein sequence ID" value="MSS17470.1"/>
    <property type="molecule type" value="Genomic_DNA"/>
</dbReference>
<feature type="transmembrane region" description="Helical" evidence="1">
    <location>
        <begin position="44"/>
        <end position="64"/>
    </location>
</feature>
<evidence type="ECO:0000313" key="3">
    <source>
        <dbReference type="Proteomes" id="UP000483362"/>
    </source>
</evidence>
<keyword evidence="3" id="KW-1185">Reference proteome</keyword>
<gene>
    <name evidence="2" type="ORF">FYJ29_06835</name>
</gene>
<evidence type="ECO:0000256" key="1">
    <source>
        <dbReference type="SAM" id="Phobius"/>
    </source>
</evidence>
<evidence type="ECO:0000313" key="2">
    <source>
        <dbReference type="EMBL" id="MSS17470.1"/>
    </source>
</evidence>
<keyword evidence="1" id="KW-1133">Transmembrane helix</keyword>
<feature type="transmembrane region" description="Helical" evidence="1">
    <location>
        <begin position="114"/>
        <end position="130"/>
    </location>
</feature>
<feature type="transmembrane region" description="Helical" evidence="1">
    <location>
        <begin position="84"/>
        <end position="107"/>
    </location>
</feature>
<accession>A0A6L5XAT1</accession>
<dbReference type="AlphaFoldDB" id="A0A6L5XAT1"/>
<keyword evidence="1" id="KW-0472">Membrane</keyword>
<protein>
    <submittedName>
        <fullName evidence="2">ECF transporter S component</fullName>
    </submittedName>
</protein>
<organism evidence="2 3">
    <name type="scientific">Sodaliphilus pleomorphus</name>
    <dbReference type="NCBI Taxonomy" id="2606626"/>
    <lineage>
        <taxon>Bacteria</taxon>
        <taxon>Pseudomonadati</taxon>
        <taxon>Bacteroidota</taxon>
        <taxon>Bacteroidia</taxon>
        <taxon>Bacteroidales</taxon>
        <taxon>Muribaculaceae</taxon>
        <taxon>Sodaliphilus</taxon>
    </lineage>
</organism>
<proteinExistence type="predicted"/>
<dbReference type="Proteomes" id="UP000483362">
    <property type="component" value="Unassembled WGS sequence"/>
</dbReference>
<feature type="transmembrane region" description="Helical" evidence="1">
    <location>
        <begin position="150"/>
        <end position="170"/>
    </location>
</feature>